<reference evidence="2 3" key="1">
    <citation type="submission" date="2023-03" db="EMBL/GenBank/DDBJ databases">
        <title>Bacillus Genome Sequencing.</title>
        <authorList>
            <person name="Dunlap C."/>
        </authorList>
    </citation>
    <scope>NUCLEOTIDE SEQUENCE [LARGE SCALE GENOMIC DNA]</scope>
    <source>
        <strain evidence="2 3">B-4107</strain>
    </source>
</reference>
<proteinExistence type="predicted"/>
<name>A0ABU6NK58_9BACI</name>
<keyword evidence="3" id="KW-1185">Reference proteome</keyword>
<dbReference type="EMBL" id="JAROAS010000009">
    <property type="protein sequence ID" value="MED4127808.1"/>
    <property type="molecule type" value="Genomic_DNA"/>
</dbReference>
<protein>
    <submittedName>
        <fullName evidence="2">Uncharacterized protein</fullName>
    </submittedName>
</protein>
<accession>A0ABU6NK58</accession>
<feature type="region of interest" description="Disordered" evidence="1">
    <location>
        <begin position="1"/>
        <end position="35"/>
    </location>
</feature>
<sequence>MSVPLSSVSAVNQPSNSPENIELQDSSGPEHVGHELPSWANYDIGDQVLVNRTVSVAELEDIADELSIGPALAALTVAEFARLAGQVAVRTVGGVVGVGFTIGTASYNQFVQNIDGDINGFVYSDIYELTHSGVADDVPEWSLVESINWNTY</sequence>
<dbReference type="Proteomes" id="UP001341820">
    <property type="component" value="Unassembled WGS sequence"/>
</dbReference>
<evidence type="ECO:0000256" key="1">
    <source>
        <dbReference type="SAM" id="MobiDB-lite"/>
    </source>
</evidence>
<organism evidence="2 3">
    <name type="scientific">Shouchella miscanthi</name>
    <dbReference type="NCBI Taxonomy" id="2598861"/>
    <lineage>
        <taxon>Bacteria</taxon>
        <taxon>Bacillati</taxon>
        <taxon>Bacillota</taxon>
        <taxon>Bacilli</taxon>
        <taxon>Bacillales</taxon>
        <taxon>Bacillaceae</taxon>
        <taxon>Shouchella</taxon>
    </lineage>
</organism>
<feature type="compositionally biased region" description="Polar residues" evidence="1">
    <location>
        <begin position="1"/>
        <end position="27"/>
    </location>
</feature>
<evidence type="ECO:0000313" key="2">
    <source>
        <dbReference type="EMBL" id="MED4127808.1"/>
    </source>
</evidence>
<evidence type="ECO:0000313" key="3">
    <source>
        <dbReference type="Proteomes" id="UP001341820"/>
    </source>
</evidence>
<dbReference type="RefSeq" id="WP_328236803.1">
    <property type="nucleotide sequence ID" value="NZ_JAROAS010000009.1"/>
</dbReference>
<comment type="caution">
    <text evidence="2">The sequence shown here is derived from an EMBL/GenBank/DDBJ whole genome shotgun (WGS) entry which is preliminary data.</text>
</comment>
<gene>
    <name evidence="2" type="ORF">P5F74_06645</name>
</gene>